<feature type="domain" description="NB-ARC" evidence="1">
    <location>
        <begin position="1"/>
        <end position="106"/>
    </location>
</feature>
<dbReference type="SUPFAM" id="SSF52540">
    <property type="entry name" value="P-loop containing nucleoside triphosphate hydrolases"/>
    <property type="match status" value="1"/>
</dbReference>
<evidence type="ECO:0000313" key="2">
    <source>
        <dbReference type="EMBL" id="KDP43881.1"/>
    </source>
</evidence>
<dbReference type="Gene3D" id="3.40.50.300">
    <property type="entry name" value="P-loop containing nucleotide triphosphate hydrolases"/>
    <property type="match status" value="1"/>
</dbReference>
<accession>A0A067L5Y8</accession>
<dbReference type="InterPro" id="IPR027417">
    <property type="entry name" value="P-loop_NTPase"/>
</dbReference>
<evidence type="ECO:0000313" key="3">
    <source>
        <dbReference type="Proteomes" id="UP000027138"/>
    </source>
</evidence>
<keyword evidence="3" id="KW-1185">Reference proteome</keyword>
<dbReference type="AlphaFoldDB" id="A0A067L5Y8"/>
<dbReference type="InterPro" id="IPR002182">
    <property type="entry name" value="NB-ARC"/>
</dbReference>
<proteinExistence type="predicted"/>
<dbReference type="Pfam" id="PF00931">
    <property type="entry name" value="NB-ARC"/>
    <property type="match status" value="1"/>
</dbReference>
<protein>
    <recommendedName>
        <fullName evidence="1">NB-ARC domain-containing protein</fullName>
    </recommendedName>
</protein>
<gene>
    <name evidence="2" type="ORF">JCGZ_20891</name>
</gene>
<reference evidence="2 3" key="1">
    <citation type="journal article" date="2014" name="PLoS ONE">
        <title>Global Analysis of Gene Expression Profiles in Physic Nut (Jatropha curcas L.) Seedlings Exposed to Salt Stress.</title>
        <authorList>
            <person name="Zhang L."/>
            <person name="Zhang C."/>
            <person name="Wu P."/>
            <person name="Chen Y."/>
            <person name="Li M."/>
            <person name="Jiang H."/>
            <person name="Wu G."/>
        </authorList>
    </citation>
    <scope>NUCLEOTIDE SEQUENCE [LARGE SCALE GENOMIC DNA]</scope>
    <source>
        <strain evidence="3">cv. GZQX0401</strain>
        <tissue evidence="2">Young leaves</tissue>
    </source>
</reference>
<dbReference type="Proteomes" id="UP000027138">
    <property type="component" value="Unassembled WGS sequence"/>
</dbReference>
<dbReference type="EMBL" id="KK914257">
    <property type="protein sequence ID" value="KDP43881.1"/>
    <property type="molecule type" value="Genomic_DNA"/>
</dbReference>
<dbReference type="OrthoDB" id="2975936at2759"/>
<organism evidence="2 3">
    <name type="scientific">Jatropha curcas</name>
    <name type="common">Barbados nut</name>
    <dbReference type="NCBI Taxonomy" id="180498"/>
    <lineage>
        <taxon>Eukaryota</taxon>
        <taxon>Viridiplantae</taxon>
        <taxon>Streptophyta</taxon>
        <taxon>Embryophyta</taxon>
        <taxon>Tracheophyta</taxon>
        <taxon>Spermatophyta</taxon>
        <taxon>Magnoliopsida</taxon>
        <taxon>eudicotyledons</taxon>
        <taxon>Gunneridae</taxon>
        <taxon>Pentapetalae</taxon>
        <taxon>rosids</taxon>
        <taxon>fabids</taxon>
        <taxon>Malpighiales</taxon>
        <taxon>Euphorbiaceae</taxon>
        <taxon>Crotonoideae</taxon>
        <taxon>Jatropheae</taxon>
        <taxon>Jatropha</taxon>
    </lineage>
</organism>
<sequence>MEGTGKTTLAKLIYENHAVMDHFPHRAWVPSDSMDSLMRKIAWEEYLNMSSAKHDSNDFLDRSRKMLNAVLKSNKYPIVVDNVSTKVFWNQLGPAFEDLSNGTTIISLLAELG</sequence>
<name>A0A067L5Y8_JATCU</name>
<evidence type="ECO:0000259" key="1">
    <source>
        <dbReference type="Pfam" id="PF00931"/>
    </source>
</evidence>
<dbReference type="GO" id="GO:0043531">
    <property type="term" value="F:ADP binding"/>
    <property type="evidence" value="ECO:0007669"/>
    <property type="project" value="InterPro"/>
</dbReference>